<protein>
    <submittedName>
        <fullName evidence="1">Uncharacterized protein</fullName>
    </submittedName>
</protein>
<dbReference type="RefSeq" id="YP_009840143.1">
    <property type="nucleotide sequence ID" value="NC_048723.1"/>
</dbReference>
<accession>A0A345MGR0</accession>
<dbReference type="EMBL" id="MH590597">
    <property type="protein sequence ID" value="AXH69741.1"/>
    <property type="molecule type" value="Genomic_DNA"/>
</dbReference>
<name>A0A345MGR0_9CAUD</name>
<dbReference type="GeneID" id="55610248"/>
<dbReference type="KEGG" id="vg:55610248"/>
<sequence>MKIGIEIKTLNKNMFFSDLLDLSDKTEDEREQVVNTIEDVLDGVASGSGIGIKVEGKHIAIPSSAIEYATTYEAD</sequence>
<organism evidence="1 2">
    <name type="scientific">Streptomyces phage LukeCage</name>
    <dbReference type="NCBI Taxonomy" id="2283304"/>
    <lineage>
        <taxon>Viruses</taxon>
        <taxon>Duplodnaviria</taxon>
        <taxon>Heunggongvirae</taxon>
        <taxon>Uroviricota</taxon>
        <taxon>Caudoviricetes</taxon>
        <taxon>Stanwilliamsviridae</taxon>
        <taxon>Boydwoodruffvirinae</taxon>
        <taxon>Karimacvirus</taxon>
        <taxon>Karimacvirus lukecage</taxon>
        <taxon>Streptomyces virus LukeCage</taxon>
    </lineage>
</organism>
<reference evidence="1 2" key="1">
    <citation type="submission" date="2018-07" db="EMBL/GenBank/DDBJ databases">
        <authorList>
            <person name="Gillick B.D."/>
            <person name="Moore J."/>
            <person name="Davilla D."/>
            <person name="Asghedom D."/>
            <person name="Smith B.R."/>
            <person name="Klug H."/>
            <person name="Hughes L.E."/>
            <person name="Garlena R.A."/>
            <person name="Russell D.A."/>
            <person name="Pope W.H."/>
            <person name="Jacobs-Sera D."/>
            <person name="Hatfull G.F."/>
        </authorList>
    </citation>
    <scope>NUCLEOTIDE SEQUENCE [LARGE SCALE GENOMIC DNA]</scope>
</reference>
<evidence type="ECO:0000313" key="2">
    <source>
        <dbReference type="Proteomes" id="UP000259834"/>
    </source>
</evidence>
<evidence type="ECO:0000313" key="1">
    <source>
        <dbReference type="EMBL" id="AXH69741.1"/>
    </source>
</evidence>
<gene>
    <name evidence="1" type="primary">260</name>
    <name evidence="1" type="ORF">SEA_LUKECAGE_260</name>
</gene>
<proteinExistence type="predicted"/>
<dbReference type="Proteomes" id="UP000259834">
    <property type="component" value="Segment"/>
</dbReference>
<keyword evidence="2" id="KW-1185">Reference proteome</keyword>